<dbReference type="KEGG" id="psim:KR76_24285"/>
<protein>
    <submittedName>
        <fullName evidence="3">Putative membrane protein</fullName>
    </submittedName>
</protein>
<feature type="compositionally biased region" description="Pro residues" evidence="1">
    <location>
        <begin position="1"/>
        <end position="14"/>
    </location>
</feature>
<evidence type="ECO:0000313" key="3">
    <source>
        <dbReference type="EMBL" id="AIY19117.1"/>
    </source>
</evidence>
<gene>
    <name evidence="3" type="ORF">KR76_24285</name>
</gene>
<feature type="compositionally biased region" description="Low complexity" evidence="1">
    <location>
        <begin position="146"/>
        <end position="159"/>
    </location>
</feature>
<dbReference type="RefSeq" id="WP_038682035.1">
    <property type="nucleotide sequence ID" value="NZ_BJMC01000015.1"/>
</dbReference>
<keyword evidence="2" id="KW-0812">Transmembrane</keyword>
<evidence type="ECO:0000256" key="2">
    <source>
        <dbReference type="SAM" id="Phobius"/>
    </source>
</evidence>
<dbReference type="OrthoDB" id="3789962at2"/>
<feature type="compositionally biased region" description="Low complexity" evidence="1">
    <location>
        <begin position="47"/>
        <end position="60"/>
    </location>
</feature>
<dbReference type="HOGENOM" id="CLU_962564_0_0_11"/>
<evidence type="ECO:0000256" key="1">
    <source>
        <dbReference type="SAM" id="MobiDB-lite"/>
    </source>
</evidence>
<feature type="region of interest" description="Disordered" evidence="1">
    <location>
        <begin position="132"/>
        <end position="186"/>
    </location>
</feature>
<name>A0A0A1DR86_NOCSI</name>
<feature type="region of interest" description="Disordered" evidence="1">
    <location>
        <begin position="1"/>
        <end position="100"/>
    </location>
</feature>
<keyword evidence="4" id="KW-1185">Reference proteome</keyword>
<feature type="transmembrane region" description="Helical" evidence="2">
    <location>
        <begin position="105"/>
        <end position="129"/>
    </location>
</feature>
<feature type="compositionally biased region" description="Acidic residues" evidence="1">
    <location>
        <begin position="160"/>
        <end position="170"/>
    </location>
</feature>
<dbReference type="STRING" id="2045.KR76_24285"/>
<feature type="compositionally biased region" description="Basic and acidic residues" evidence="1">
    <location>
        <begin position="132"/>
        <end position="143"/>
    </location>
</feature>
<proteinExistence type="predicted"/>
<sequence>MSDQFPPPGQPGELPPTQIAPTSGGAPVPPQPPQQPYGQPQPPQQPQQPQQPYGQPQQPYGQPPAPGGYPGQPGGYPGGPGGPGYPGGFSAPPTGSGGGGGKKGLIIGIIAGVVVLVLGVAAVLAFTVFKDDDGDKKASDEKTSQSPSDDATTESTDSTESTDEPTDEPTDTASTGGLGDAPSEDPKITAQAFLDSLLEGNCLAVEGLTTPDYFASEFTDQAGCKAVAGNLKMSNAEYTFEEPTTVGDIAEVKGDVYAPNTGKTLVSTWALDGSSGEWLVSGYSYVEKK</sequence>
<reference evidence="3 4" key="1">
    <citation type="journal article" date="2015" name="Genome Announc.">
        <title>Complete Genome Sequence of Steroid-Transforming Nocardioides simplex VKM Ac-2033D.</title>
        <authorList>
            <person name="Shtratnikova V.Y."/>
            <person name="Schelkunov M.I."/>
            <person name="Pekov Y.A."/>
            <person name="Fokina V.V."/>
            <person name="Logacheva M.D."/>
            <person name="Sokolov S.L."/>
            <person name="Bragin E.Y."/>
            <person name="Ashapkin V.V."/>
            <person name="Donova M.V."/>
        </authorList>
    </citation>
    <scope>NUCLEOTIDE SEQUENCE [LARGE SCALE GENOMIC DNA]</scope>
    <source>
        <strain evidence="3 4">VKM Ac-2033D</strain>
    </source>
</reference>
<feature type="compositionally biased region" description="Gly residues" evidence="1">
    <location>
        <begin position="68"/>
        <end position="87"/>
    </location>
</feature>
<dbReference type="Proteomes" id="UP000030300">
    <property type="component" value="Chromosome"/>
</dbReference>
<organism evidence="3 4">
    <name type="scientific">Nocardioides simplex</name>
    <name type="common">Arthrobacter simplex</name>
    <dbReference type="NCBI Taxonomy" id="2045"/>
    <lineage>
        <taxon>Bacteria</taxon>
        <taxon>Bacillati</taxon>
        <taxon>Actinomycetota</taxon>
        <taxon>Actinomycetes</taxon>
        <taxon>Propionibacteriales</taxon>
        <taxon>Nocardioidaceae</taxon>
        <taxon>Pimelobacter</taxon>
    </lineage>
</organism>
<dbReference type="AlphaFoldDB" id="A0A0A1DR86"/>
<dbReference type="EMBL" id="CP009896">
    <property type="protein sequence ID" value="AIY19117.1"/>
    <property type="molecule type" value="Genomic_DNA"/>
</dbReference>
<evidence type="ECO:0000313" key="4">
    <source>
        <dbReference type="Proteomes" id="UP000030300"/>
    </source>
</evidence>
<dbReference type="GeneID" id="96612768"/>
<dbReference type="SUPFAM" id="SSF81995">
    <property type="entry name" value="beta-sandwich domain of Sec23/24"/>
    <property type="match status" value="1"/>
</dbReference>
<keyword evidence="2" id="KW-1133">Transmembrane helix</keyword>
<feature type="compositionally biased region" description="Pro residues" evidence="1">
    <location>
        <begin position="27"/>
        <end position="46"/>
    </location>
</feature>
<keyword evidence="2" id="KW-0472">Membrane</keyword>
<accession>A0A0A1DR86</accession>